<feature type="domain" description="HTH deoR-type" evidence="4">
    <location>
        <begin position="3"/>
        <end position="58"/>
    </location>
</feature>
<reference evidence="5 6" key="1">
    <citation type="submission" date="2021-01" db="EMBL/GenBank/DDBJ databases">
        <title>Paenibacillus sp.nov. isolated from the rhizosphere soil of tomato plant.</title>
        <authorList>
            <person name="Thin K.K."/>
            <person name="Zhang X."/>
            <person name="He S."/>
        </authorList>
    </citation>
    <scope>NUCLEOTIDE SEQUENCE [LARGE SCALE GENOMIC DNA]</scope>
    <source>
        <strain evidence="5 6">DXFW5</strain>
    </source>
</reference>
<dbReference type="SMART" id="SM01134">
    <property type="entry name" value="DeoRC"/>
    <property type="match status" value="1"/>
</dbReference>
<organism evidence="5 6">
    <name type="scientific">Paenibacillus rhizolycopersici</name>
    <dbReference type="NCBI Taxonomy" id="2780073"/>
    <lineage>
        <taxon>Bacteria</taxon>
        <taxon>Bacillati</taxon>
        <taxon>Bacillota</taxon>
        <taxon>Bacilli</taxon>
        <taxon>Bacillales</taxon>
        <taxon>Paenibacillaceae</taxon>
        <taxon>Paenibacillus</taxon>
    </lineage>
</organism>
<evidence type="ECO:0000259" key="4">
    <source>
        <dbReference type="PROSITE" id="PS51000"/>
    </source>
</evidence>
<comment type="caution">
    <text evidence="5">The sequence shown here is derived from an EMBL/GenBank/DDBJ whole genome shotgun (WGS) entry which is preliminary data.</text>
</comment>
<dbReference type="EMBL" id="JADCNN020000018">
    <property type="protein sequence ID" value="MBM6997453.1"/>
    <property type="molecule type" value="Genomic_DNA"/>
</dbReference>
<keyword evidence="1" id="KW-0805">Transcription regulation</keyword>
<proteinExistence type="predicted"/>
<keyword evidence="6" id="KW-1185">Reference proteome</keyword>
<dbReference type="Gene3D" id="1.10.10.10">
    <property type="entry name" value="Winged helix-like DNA-binding domain superfamily/Winged helix DNA-binding domain"/>
    <property type="match status" value="1"/>
</dbReference>
<dbReference type="SUPFAM" id="SSF46785">
    <property type="entry name" value="Winged helix' DNA-binding domain"/>
    <property type="match status" value="1"/>
</dbReference>
<accession>A0ABS2HAQ1</accession>
<dbReference type="PROSITE" id="PS51000">
    <property type="entry name" value="HTH_DEOR_2"/>
    <property type="match status" value="1"/>
</dbReference>
<dbReference type="Pfam" id="PF00455">
    <property type="entry name" value="DeoRC"/>
    <property type="match status" value="1"/>
</dbReference>
<dbReference type="Gene3D" id="3.40.50.1360">
    <property type="match status" value="1"/>
</dbReference>
<name>A0ABS2HAQ1_9BACL</name>
<dbReference type="InterPro" id="IPR014036">
    <property type="entry name" value="DeoR-like_C"/>
</dbReference>
<dbReference type="InterPro" id="IPR037171">
    <property type="entry name" value="NagB/RpiA_transferase-like"/>
</dbReference>
<dbReference type="Proteomes" id="UP001516620">
    <property type="component" value="Unassembled WGS sequence"/>
</dbReference>
<evidence type="ECO:0000256" key="1">
    <source>
        <dbReference type="ARBA" id="ARBA00023015"/>
    </source>
</evidence>
<protein>
    <submittedName>
        <fullName evidence="5">DeoR/GlpR transcriptional regulator</fullName>
    </submittedName>
</protein>
<dbReference type="InterPro" id="IPR036390">
    <property type="entry name" value="WH_DNA-bd_sf"/>
</dbReference>
<dbReference type="SUPFAM" id="SSF100950">
    <property type="entry name" value="NagB/RpiA/CoA transferase-like"/>
    <property type="match status" value="1"/>
</dbReference>
<dbReference type="InterPro" id="IPR036388">
    <property type="entry name" value="WH-like_DNA-bd_sf"/>
</dbReference>
<evidence type="ECO:0000313" key="6">
    <source>
        <dbReference type="Proteomes" id="UP001516620"/>
    </source>
</evidence>
<dbReference type="PRINTS" id="PR00037">
    <property type="entry name" value="HTHLACR"/>
</dbReference>
<dbReference type="RefSeq" id="WP_193418477.1">
    <property type="nucleotide sequence ID" value="NZ_JADCNN020000018.1"/>
</dbReference>
<evidence type="ECO:0000256" key="3">
    <source>
        <dbReference type="ARBA" id="ARBA00023163"/>
    </source>
</evidence>
<sequence length="249" mass="26939">MLNEERYRRILRLLQEKGIVKLQELCTMLEASESTVRRDLQDLEERGQLRRVHGGAALPALSGGLEPGMAEKSAVNLPQKQKIAEMASGLVRSGEAIYLDAGTTTLAMIPYLKGKSITVVTNGLPQADALLEAVIPSYLLGGLAKKRTKALVGSLALDNLGGFRFDRCFLGANGVHPDAGYTTPDPEEAALKRRASELSSLTYVLADSSKIGHVAFSKIMELDKAALIAEQVPERWRKPIAEMTNLIGG</sequence>
<evidence type="ECO:0000256" key="2">
    <source>
        <dbReference type="ARBA" id="ARBA00023125"/>
    </source>
</evidence>
<dbReference type="Pfam" id="PF08220">
    <property type="entry name" value="HTH_DeoR"/>
    <property type="match status" value="1"/>
</dbReference>
<dbReference type="InterPro" id="IPR001034">
    <property type="entry name" value="DeoR_HTH"/>
</dbReference>
<dbReference type="PROSITE" id="PS00894">
    <property type="entry name" value="HTH_DEOR_1"/>
    <property type="match status" value="1"/>
</dbReference>
<dbReference type="PANTHER" id="PTHR30363:SF56">
    <property type="entry name" value="TRANSCRIPTIONAL REGULATOR, DEOR FAMILY"/>
    <property type="match status" value="1"/>
</dbReference>
<dbReference type="InterPro" id="IPR018356">
    <property type="entry name" value="Tscrpt_reg_HTH_DeoR_CS"/>
</dbReference>
<keyword evidence="2" id="KW-0238">DNA-binding</keyword>
<keyword evidence="3" id="KW-0804">Transcription</keyword>
<dbReference type="InterPro" id="IPR050313">
    <property type="entry name" value="Carb_Metab_HTH_regulators"/>
</dbReference>
<dbReference type="PANTHER" id="PTHR30363">
    <property type="entry name" value="HTH-TYPE TRANSCRIPTIONAL REGULATOR SRLR-RELATED"/>
    <property type="match status" value="1"/>
</dbReference>
<dbReference type="SMART" id="SM00420">
    <property type="entry name" value="HTH_DEOR"/>
    <property type="match status" value="1"/>
</dbReference>
<evidence type="ECO:0000313" key="5">
    <source>
        <dbReference type="EMBL" id="MBM6997453.1"/>
    </source>
</evidence>
<gene>
    <name evidence="5" type="ORF">IM700_017480</name>
</gene>